<evidence type="ECO:0000256" key="3">
    <source>
        <dbReference type="ARBA" id="ARBA00023139"/>
    </source>
</evidence>
<dbReference type="Gene3D" id="3.30.160.150">
    <property type="entry name" value="Lipoprotein like domain"/>
    <property type="match status" value="1"/>
</dbReference>
<evidence type="ECO:0000256" key="7">
    <source>
        <dbReference type="SAM" id="SignalP"/>
    </source>
</evidence>
<dbReference type="RefSeq" id="WP_345927684.1">
    <property type="nucleotide sequence ID" value="NZ_JBDIVF010000004.1"/>
</dbReference>
<evidence type="ECO:0000256" key="4">
    <source>
        <dbReference type="ARBA" id="ARBA00023237"/>
    </source>
</evidence>
<organism evidence="8 9">
    <name type="scientific">Uliginosibacterium paludis</name>
    <dbReference type="NCBI Taxonomy" id="1615952"/>
    <lineage>
        <taxon>Bacteria</taxon>
        <taxon>Pseudomonadati</taxon>
        <taxon>Pseudomonadota</taxon>
        <taxon>Betaproteobacteria</taxon>
        <taxon>Rhodocyclales</taxon>
        <taxon>Zoogloeaceae</taxon>
        <taxon>Uliginosibacterium</taxon>
    </lineage>
</organism>
<keyword evidence="1 6" id="KW-0732">Signal</keyword>
<keyword evidence="5 6" id="KW-0449">Lipoprotein</keyword>
<comment type="function">
    <text evidence="6">Together with LptD, is involved in the assembly of lipopolysaccharide (LPS) at the surface of the outer membrane. Required for the proper assembly of LptD. Binds LPS and may serve as the LPS recognition site at the outer membrane.</text>
</comment>
<keyword evidence="2 6" id="KW-0472">Membrane</keyword>
<evidence type="ECO:0000256" key="6">
    <source>
        <dbReference type="HAMAP-Rule" id="MF_01186"/>
    </source>
</evidence>
<comment type="caution">
    <text evidence="8">The sequence shown here is derived from an EMBL/GenBank/DDBJ whole genome shotgun (WGS) entry which is preliminary data.</text>
</comment>
<keyword evidence="4 6" id="KW-0998">Cell outer membrane</keyword>
<dbReference type="PANTHER" id="PTHR38098:SF1">
    <property type="entry name" value="LPS-ASSEMBLY LIPOPROTEIN LPTE"/>
    <property type="match status" value="1"/>
</dbReference>
<dbReference type="EMBL" id="JBEWLZ010000006">
    <property type="protein sequence ID" value="MET1490599.1"/>
    <property type="molecule type" value="Genomic_DNA"/>
</dbReference>
<protein>
    <recommendedName>
        <fullName evidence="6">LPS-assembly lipoprotein LptE</fullName>
    </recommendedName>
</protein>
<reference evidence="8 9" key="1">
    <citation type="submission" date="2024-07" db="EMBL/GenBank/DDBJ databases">
        <title>Uliginosibacterium paludis KCTC:42655.</title>
        <authorList>
            <person name="Kim M.K."/>
        </authorList>
    </citation>
    <scope>NUCLEOTIDE SEQUENCE [LARGE SCALE GENOMIC DNA]</scope>
    <source>
        <strain evidence="8 9">KCTC 42655</strain>
    </source>
</reference>
<dbReference type="InterPro" id="IPR007485">
    <property type="entry name" value="LPS_assembly_LptE"/>
</dbReference>
<dbReference type="Proteomes" id="UP001548590">
    <property type="component" value="Unassembled WGS sequence"/>
</dbReference>
<comment type="similarity">
    <text evidence="6">Belongs to the LptE lipoprotein family.</text>
</comment>
<evidence type="ECO:0000256" key="2">
    <source>
        <dbReference type="ARBA" id="ARBA00023136"/>
    </source>
</evidence>
<proteinExistence type="inferred from homology"/>
<keyword evidence="3 6" id="KW-0564">Palmitate</keyword>
<evidence type="ECO:0000313" key="9">
    <source>
        <dbReference type="Proteomes" id="UP001548590"/>
    </source>
</evidence>
<name>A0ABV2CRQ9_9RHOO</name>
<comment type="subunit">
    <text evidence="6">Component of the lipopolysaccharide transport and assembly complex. Interacts with LptD.</text>
</comment>
<comment type="subcellular location">
    <subcellularLocation>
        <location evidence="6">Cell outer membrane</location>
        <topology evidence="6">Lipid-anchor</topology>
    </subcellularLocation>
</comment>
<gene>
    <name evidence="6 8" type="primary">lptE</name>
    <name evidence="8" type="ORF">ABVT11_12250</name>
</gene>
<dbReference type="PANTHER" id="PTHR38098">
    <property type="entry name" value="LPS-ASSEMBLY LIPOPROTEIN LPTE"/>
    <property type="match status" value="1"/>
</dbReference>
<dbReference type="PROSITE" id="PS51257">
    <property type="entry name" value="PROKAR_LIPOPROTEIN"/>
    <property type="match status" value="1"/>
</dbReference>
<sequence>MLRRVFLAAVLLASVSACGYHLRGPQTLPFSTIYLNMNRYDTFTAALKRQIETSGSTRVVDSLKEADVQFFVARNDKEKYILSLTASGTVREYQLRQRFGFRVLDKNGREVTSYSEIYVTRDVSFAEGQELAKEQEDALLYRDMQNDILQQLMRRLARAVPNSEPASDAAKP</sequence>
<evidence type="ECO:0000256" key="1">
    <source>
        <dbReference type="ARBA" id="ARBA00022729"/>
    </source>
</evidence>
<dbReference type="HAMAP" id="MF_01186">
    <property type="entry name" value="LPS_assembly_LptE"/>
    <property type="match status" value="1"/>
</dbReference>
<accession>A0ABV2CRQ9</accession>
<dbReference type="Pfam" id="PF04390">
    <property type="entry name" value="LptE"/>
    <property type="match status" value="1"/>
</dbReference>
<feature type="chain" id="PRO_5046475047" description="LPS-assembly lipoprotein LptE" evidence="7">
    <location>
        <begin position="20"/>
        <end position="172"/>
    </location>
</feature>
<keyword evidence="9" id="KW-1185">Reference proteome</keyword>
<evidence type="ECO:0000256" key="5">
    <source>
        <dbReference type="ARBA" id="ARBA00023288"/>
    </source>
</evidence>
<evidence type="ECO:0000313" key="8">
    <source>
        <dbReference type="EMBL" id="MET1490599.1"/>
    </source>
</evidence>
<feature type="signal peptide" evidence="7">
    <location>
        <begin position="1"/>
        <end position="19"/>
    </location>
</feature>